<dbReference type="Gene3D" id="3.40.50.720">
    <property type="entry name" value="NAD(P)-binding Rossmann-like Domain"/>
    <property type="match status" value="2"/>
</dbReference>
<dbReference type="SUPFAM" id="SSF52283">
    <property type="entry name" value="Formate/glycerate dehydrogenase catalytic domain-like"/>
    <property type="match status" value="1"/>
</dbReference>
<accession>A0ABR6V5Z5</accession>
<comment type="caution">
    <text evidence="4">The sequence shown here is derived from an EMBL/GenBank/DDBJ whole genome shotgun (WGS) entry which is preliminary data.</text>
</comment>
<dbReference type="PANTHER" id="PTHR43333">
    <property type="entry name" value="2-HACID_DH_C DOMAIN-CONTAINING PROTEIN"/>
    <property type="match status" value="1"/>
</dbReference>
<keyword evidence="1" id="KW-0560">Oxidoreductase</keyword>
<organism evidence="4 5">
    <name type="scientific">Pseudomonas taiwanensis</name>
    <dbReference type="NCBI Taxonomy" id="470150"/>
    <lineage>
        <taxon>Bacteria</taxon>
        <taxon>Pseudomonadati</taxon>
        <taxon>Pseudomonadota</taxon>
        <taxon>Gammaproteobacteria</taxon>
        <taxon>Pseudomonadales</taxon>
        <taxon>Pseudomonadaceae</taxon>
        <taxon>Pseudomonas</taxon>
    </lineage>
</organism>
<sequence length="310" mass="33533">MASLVLLCQNPVLTDWLTALFAEHAPQLQVLRPEDAQAADAEIAVCWFPPQGSLGRLPNLRLVHSIGSGVDHLAQDDSRNPALPVCRVVDPDHTLGMSEYVHWGVLHFHRGFDQVIAGNATQHWQRPKQRKAQDFKVGVMGLGAIGAPVAVRLAEAGYDVRGWARTPKDIEGVKTFGGPQVLHEFLGELDVLVNLLPLTATTQGLLGHEVFRHMARGSALINCGRGQHLDADGLGQALASGQLRGALLDVFEQEPLPADSPLWHTPGVWVTPHMASAASDRCIAEQVAENMTRLANGAELNNLVDPELGY</sequence>
<keyword evidence="2" id="KW-0520">NAD</keyword>
<dbReference type="PANTHER" id="PTHR43333:SF1">
    <property type="entry name" value="D-ISOMER SPECIFIC 2-HYDROXYACID DEHYDROGENASE NAD-BINDING DOMAIN-CONTAINING PROTEIN"/>
    <property type="match status" value="1"/>
</dbReference>
<evidence type="ECO:0000256" key="1">
    <source>
        <dbReference type="ARBA" id="ARBA00023002"/>
    </source>
</evidence>
<reference evidence="4 5" key="1">
    <citation type="journal article" date="2020" name="Microorganisms">
        <title>Reliable Identification of Environmental Pseudomonas Isolates Using the rpoD Gene.</title>
        <authorList>
            <consortium name="The Broad Institute Genome Sequencing Platform"/>
            <person name="Girard L."/>
            <person name="Lood C."/>
            <person name="Rokni-Zadeh H."/>
            <person name="van Noort V."/>
            <person name="Lavigne R."/>
            <person name="De Mot R."/>
        </authorList>
    </citation>
    <scope>NUCLEOTIDE SEQUENCE [LARGE SCALE GENOMIC DNA]</scope>
    <source>
        <strain evidence="4 5">RW7P2</strain>
    </source>
</reference>
<dbReference type="Proteomes" id="UP000628086">
    <property type="component" value="Unassembled WGS sequence"/>
</dbReference>
<evidence type="ECO:0000259" key="3">
    <source>
        <dbReference type="Pfam" id="PF02826"/>
    </source>
</evidence>
<proteinExistence type="predicted"/>
<protein>
    <submittedName>
        <fullName evidence="4">Glyoxylate/hydroxypyruvate reductase A</fullName>
    </submittedName>
</protein>
<evidence type="ECO:0000256" key="2">
    <source>
        <dbReference type="ARBA" id="ARBA00023027"/>
    </source>
</evidence>
<evidence type="ECO:0000313" key="4">
    <source>
        <dbReference type="EMBL" id="MBC3475809.1"/>
    </source>
</evidence>
<dbReference type="SUPFAM" id="SSF51735">
    <property type="entry name" value="NAD(P)-binding Rossmann-fold domains"/>
    <property type="match status" value="1"/>
</dbReference>
<evidence type="ECO:0000313" key="5">
    <source>
        <dbReference type="Proteomes" id="UP000628086"/>
    </source>
</evidence>
<feature type="domain" description="D-isomer specific 2-hydroxyacid dehydrogenase NAD-binding" evidence="3">
    <location>
        <begin position="105"/>
        <end position="275"/>
    </location>
</feature>
<dbReference type="CDD" id="cd12164">
    <property type="entry name" value="GDH_like_2"/>
    <property type="match status" value="1"/>
</dbReference>
<dbReference type="Pfam" id="PF02826">
    <property type="entry name" value="2-Hacid_dh_C"/>
    <property type="match status" value="1"/>
</dbReference>
<dbReference type="EMBL" id="JABWRS010000005">
    <property type="protein sequence ID" value="MBC3475809.1"/>
    <property type="molecule type" value="Genomic_DNA"/>
</dbReference>
<keyword evidence="5" id="KW-1185">Reference proteome</keyword>
<dbReference type="InterPro" id="IPR036291">
    <property type="entry name" value="NAD(P)-bd_dom_sf"/>
</dbReference>
<name>A0ABR6V5Z5_9PSED</name>
<dbReference type="InterPro" id="IPR006140">
    <property type="entry name" value="D-isomer_DH_NAD-bd"/>
</dbReference>
<gene>
    <name evidence="4" type="ORF">HU747_09375</name>
</gene>
<dbReference type="RefSeq" id="WP_186598571.1">
    <property type="nucleotide sequence ID" value="NZ_JABWRS010000005.1"/>
</dbReference>